<reference evidence="2 3" key="1">
    <citation type="submission" date="2018-06" db="EMBL/GenBank/DDBJ databases">
        <title>Nitrincola tibetense sp. nov., isolated from Lake XuguoCo on Tibetan Plateau.</title>
        <authorList>
            <person name="Xing P."/>
        </authorList>
    </citation>
    <scope>NUCLEOTIDE SEQUENCE [LARGE SCALE GENOMIC DNA]</scope>
    <source>
        <strain evidence="3">xg18</strain>
    </source>
</reference>
<keyword evidence="3" id="KW-1185">Reference proteome</keyword>
<organism evidence="2 3">
    <name type="scientific">Nitrincola tibetensis</name>
    <dbReference type="NCBI Taxonomy" id="2219697"/>
    <lineage>
        <taxon>Bacteria</taxon>
        <taxon>Pseudomonadati</taxon>
        <taxon>Pseudomonadota</taxon>
        <taxon>Gammaproteobacteria</taxon>
        <taxon>Oceanospirillales</taxon>
        <taxon>Oceanospirillaceae</taxon>
        <taxon>Nitrincola</taxon>
    </lineage>
</organism>
<gene>
    <name evidence="2" type="ORF">DN062_15675</name>
</gene>
<evidence type="ECO:0000256" key="1">
    <source>
        <dbReference type="SAM" id="Phobius"/>
    </source>
</evidence>
<evidence type="ECO:0000313" key="3">
    <source>
        <dbReference type="Proteomes" id="UP000250744"/>
    </source>
</evidence>
<keyword evidence="1" id="KW-0812">Transmembrane</keyword>
<dbReference type="Proteomes" id="UP000250744">
    <property type="component" value="Unassembled WGS sequence"/>
</dbReference>
<keyword evidence="1" id="KW-0472">Membrane</keyword>
<protein>
    <submittedName>
        <fullName evidence="2">Uncharacterized protein</fullName>
    </submittedName>
</protein>
<keyword evidence="1" id="KW-1133">Transmembrane helix</keyword>
<sequence>MGPTETTAVILIGVAIMTIAAIAVQQAEDQRRERHIKILNLLEQTRGIEHILLNLPVLFQTPALRSCLINALKRIWQTIIQLERSEKHRYKLDELTAMESVEPSDLPLSANNITYFSDRNSAMQARAMIRESVQILAQLHQTQQIQQTTAYALAMDLKRGFKRCSVDITLLEALEQTEDHGPRVALHKFRGALMVLKRLNKDHSLSQQISNIRQLIAKLEAEALALMGQAKVEKTNRH</sequence>
<proteinExistence type="predicted"/>
<feature type="transmembrane region" description="Helical" evidence="1">
    <location>
        <begin position="6"/>
        <end position="24"/>
    </location>
</feature>
<evidence type="ECO:0000313" key="2">
    <source>
        <dbReference type="EMBL" id="RAU16986.1"/>
    </source>
</evidence>
<dbReference type="AlphaFoldDB" id="A0A364NIU5"/>
<name>A0A364NIU5_9GAMM</name>
<comment type="caution">
    <text evidence="2">The sequence shown here is derived from an EMBL/GenBank/DDBJ whole genome shotgun (WGS) entry which is preliminary data.</text>
</comment>
<dbReference type="RefSeq" id="WP_112160245.1">
    <property type="nucleotide sequence ID" value="NZ_QKRX01000014.1"/>
</dbReference>
<dbReference type="EMBL" id="QKRX01000014">
    <property type="protein sequence ID" value="RAU16986.1"/>
    <property type="molecule type" value="Genomic_DNA"/>
</dbReference>
<dbReference type="OrthoDB" id="6088829at2"/>
<accession>A0A364NIU5</accession>